<dbReference type="EC" id="2.7.7.7" evidence="3"/>
<feature type="domain" description="UmuC" evidence="6">
    <location>
        <begin position="6"/>
        <end position="189"/>
    </location>
</feature>
<dbReference type="PROSITE" id="PS50173">
    <property type="entry name" value="UMUC"/>
    <property type="match status" value="1"/>
</dbReference>
<reference evidence="7 8" key="1">
    <citation type="submission" date="2020-07" db="EMBL/GenBank/DDBJ databases">
        <title>Pseudogemmobacter sp. nov., isolated from poultry manure in Taiwan.</title>
        <authorList>
            <person name="Lin S.-Y."/>
            <person name="Tang Y.-S."/>
            <person name="Young C.-C."/>
        </authorList>
    </citation>
    <scope>NUCLEOTIDE SEQUENCE [LARGE SCALE GENOMIC DNA]</scope>
    <source>
        <strain evidence="7 8">CC-YST710</strain>
    </source>
</reference>
<dbReference type="SUPFAM" id="SSF56672">
    <property type="entry name" value="DNA/RNA polymerases"/>
    <property type="match status" value="1"/>
</dbReference>
<comment type="caution">
    <text evidence="7">The sequence shown here is derived from an EMBL/GenBank/DDBJ whole genome shotgun (WGS) entry which is preliminary data.</text>
</comment>
<dbReference type="PANTHER" id="PTHR11076">
    <property type="entry name" value="DNA REPAIR POLYMERASE UMUC / TRANSFERASE FAMILY MEMBER"/>
    <property type="match status" value="1"/>
</dbReference>
<evidence type="ECO:0000256" key="4">
    <source>
        <dbReference type="ARBA" id="ARBA00025589"/>
    </source>
</evidence>
<dbReference type="RefSeq" id="WP_226937138.1">
    <property type="nucleotide sequence ID" value="NZ_JACDXX010000019.1"/>
</dbReference>
<organism evidence="7 8">
    <name type="scientific">Pseudogemmobacter faecipullorum</name>
    <dbReference type="NCBI Taxonomy" id="2755041"/>
    <lineage>
        <taxon>Bacteria</taxon>
        <taxon>Pseudomonadati</taxon>
        <taxon>Pseudomonadota</taxon>
        <taxon>Alphaproteobacteria</taxon>
        <taxon>Rhodobacterales</taxon>
        <taxon>Paracoccaceae</taxon>
        <taxon>Pseudogemmobacter</taxon>
    </lineage>
</organism>
<sequence>MGEFRTLYLDMDSFFASVEQHENPALRGRPVAITAVDGTNGACVAASYEAKAFGVKTGTLVRDAKRLCPEIVFLPSRHRLYVQYNLRIAAILDQMAELERIRSVDEFQLRLGGAASELDGAVALVKAMKQRIATEIGQSIRLSAGIGPNSLLAKIAGKLEKPDGCQWLSPRNMPQRLSHLKLDDLPGISKGVKAKLYKARVWDIEALYRLDPRHARLIWGSIEGERFVRALQGADIPLVTTERHGYGNSKVLAPDSRPISQAYLVGRWLVEKSASRLRRDGRVAKSFSLSVSFLPEGGASLRLRCEASQDTAYFLKLHRQLWEAIWRRHRPRQAISVSVQLGDVSLLADRAGDLFAPLRPAEKTTGEKVSELVDAVNARFGKDTLRWGENRPHHGFFERG</sequence>
<dbReference type="InterPro" id="IPR001126">
    <property type="entry name" value="UmuC"/>
</dbReference>
<comment type="catalytic activity">
    <reaction evidence="5">
        <text>DNA(n) + a 2'-deoxyribonucleoside 5'-triphosphate = DNA(n+1) + diphosphate</text>
        <dbReference type="Rhea" id="RHEA:22508"/>
        <dbReference type="Rhea" id="RHEA-COMP:17339"/>
        <dbReference type="Rhea" id="RHEA-COMP:17340"/>
        <dbReference type="ChEBI" id="CHEBI:33019"/>
        <dbReference type="ChEBI" id="CHEBI:61560"/>
        <dbReference type="ChEBI" id="CHEBI:173112"/>
        <dbReference type="EC" id="2.7.7.7"/>
    </reaction>
</comment>
<accession>A0ABS8CQQ2</accession>
<dbReference type="InterPro" id="IPR043128">
    <property type="entry name" value="Rev_trsase/Diguanyl_cyclase"/>
</dbReference>
<evidence type="ECO:0000256" key="3">
    <source>
        <dbReference type="ARBA" id="ARBA00012417"/>
    </source>
</evidence>
<dbReference type="Proteomes" id="UP001198571">
    <property type="component" value="Unassembled WGS sequence"/>
</dbReference>
<dbReference type="InterPro" id="IPR050116">
    <property type="entry name" value="DNA_polymerase-Y"/>
</dbReference>
<comment type="similarity">
    <text evidence="1">Belongs to the DNA polymerase type-Y family.</text>
</comment>
<comment type="function">
    <text evidence="4">Poorly processive, error-prone DNA polymerase involved in untargeted mutagenesis. Copies undamaged DNA at stalled replication forks, which arise in vivo from mismatched or misaligned primer ends. These misaligned primers can be extended by PolIV. Exhibits no 3'-5' exonuclease (proofreading) activity. May be involved in translesional synthesis, in conjunction with the beta clamp from PolIII.</text>
</comment>
<dbReference type="PANTHER" id="PTHR11076:SF33">
    <property type="entry name" value="DNA POLYMERASE KAPPA"/>
    <property type="match status" value="1"/>
</dbReference>
<dbReference type="InterPro" id="IPR017961">
    <property type="entry name" value="DNA_pol_Y-fam_little_finger"/>
</dbReference>
<evidence type="ECO:0000313" key="7">
    <source>
        <dbReference type="EMBL" id="MCB5411683.1"/>
    </source>
</evidence>
<dbReference type="Pfam" id="PF11799">
    <property type="entry name" value="IMS_C"/>
    <property type="match status" value="1"/>
</dbReference>
<protein>
    <recommendedName>
        <fullName evidence="3">DNA-directed DNA polymerase</fullName>
        <ecNumber evidence="3">2.7.7.7</ecNumber>
    </recommendedName>
</protein>
<evidence type="ECO:0000259" key="6">
    <source>
        <dbReference type="PROSITE" id="PS50173"/>
    </source>
</evidence>
<evidence type="ECO:0000256" key="2">
    <source>
        <dbReference type="ARBA" id="ARBA00011245"/>
    </source>
</evidence>
<evidence type="ECO:0000256" key="1">
    <source>
        <dbReference type="ARBA" id="ARBA00010945"/>
    </source>
</evidence>
<evidence type="ECO:0000313" key="8">
    <source>
        <dbReference type="Proteomes" id="UP001198571"/>
    </source>
</evidence>
<name>A0ABS8CQQ2_9RHOB</name>
<dbReference type="InterPro" id="IPR043502">
    <property type="entry name" value="DNA/RNA_pol_sf"/>
</dbReference>
<evidence type="ECO:0000256" key="5">
    <source>
        <dbReference type="ARBA" id="ARBA00049244"/>
    </source>
</evidence>
<dbReference type="Gene3D" id="3.40.1170.60">
    <property type="match status" value="1"/>
</dbReference>
<dbReference type="Pfam" id="PF00817">
    <property type="entry name" value="IMS"/>
    <property type="match status" value="1"/>
</dbReference>
<dbReference type="Gene3D" id="3.30.70.270">
    <property type="match status" value="1"/>
</dbReference>
<keyword evidence="8" id="KW-1185">Reference proteome</keyword>
<proteinExistence type="inferred from homology"/>
<comment type="subunit">
    <text evidence="2">Monomer.</text>
</comment>
<dbReference type="EMBL" id="JACDXX010000019">
    <property type="protein sequence ID" value="MCB5411683.1"/>
    <property type="molecule type" value="Genomic_DNA"/>
</dbReference>
<gene>
    <name evidence="7" type="ORF">H0485_16955</name>
</gene>